<feature type="domain" description="Beta-lactamase-related" evidence="3">
    <location>
        <begin position="15"/>
        <end position="333"/>
    </location>
</feature>
<evidence type="ECO:0000256" key="1">
    <source>
        <dbReference type="ARBA" id="ARBA00022801"/>
    </source>
</evidence>
<dbReference type="Proteomes" id="UP000730482">
    <property type="component" value="Unassembled WGS sequence"/>
</dbReference>
<accession>A0ABS5L7D6</accession>
<dbReference type="InterPro" id="IPR050789">
    <property type="entry name" value="Diverse_Enzym_Activities"/>
</dbReference>
<reference evidence="4 5" key="1">
    <citation type="submission" date="2020-02" db="EMBL/GenBank/DDBJ databases">
        <title>Acidophilic actinobacteria isolated from forest soil.</title>
        <authorList>
            <person name="Golinska P."/>
        </authorList>
    </citation>
    <scope>NUCLEOTIDE SEQUENCE [LARGE SCALE GENOMIC DNA]</scope>
    <source>
        <strain evidence="4 5">NL8</strain>
    </source>
</reference>
<dbReference type="PANTHER" id="PTHR43283:SF11">
    <property type="entry name" value="BETA-LACTAMASE-RELATED DOMAIN-CONTAINING PROTEIN"/>
    <property type="match status" value="1"/>
</dbReference>
<name>A0ABS5L7D6_9ACTN</name>
<dbReference type="EMBL" id="JAAFYZ010000323">
    <property type="protein sequence ID" value="MBS2554125.1"/>
    <property type="molecule type" value="Genomic_DNA"/>
</dbReference>
<dbReference type="Pfam" id="PF00144">
    <property type="entry name" value="Beta-lactamase"/>
    <property type="match status" value="1"/>
</dbReference>
<protein>
    <submittedName>
        <fullName evidence="4">Beta-lactamase family protein</fullName>
    </submittedName>
</protein>
<gene>
    <name evidence="4" type="ORF">KGQ19_45455</name>
</gene>
<sequence length="387" mass="40056">MSGDFVVGAGPGEIVAEAVRAGVVPGAVLMYGRGSDGPVHGAAFGAGVSPDTRYDLASLTKVTATLPCVLRLVEAGEIGLDDPVLKYLPGFGKDRGKDRVTVRHLLAHASGLPAILEVWRLPGTAEERFAAVLAEPLEAPVGTRVKYSDPGFILLGRIVADLTGKPLQEAFRELVADPLGMTATGYLPSGPAAATEANWFDDPERQDAKSGVVHDENAESLGGVAGQAGLFGTASDLAAYLRGGWLAEDSPILSGSMRAEALRCQTEGLDGRRGLGWTLRGDSFDFMSDRWPPTGAGHSGFTGTSLAFDPVSGIWCVLLTNAVLYGRDNRARQLRRSLHGAVAAAYGVAHDVAHEFAVPPGDVREGGSGGSLNGGTDGAGAGSRITT</sequence>
<dbReference type="RefSeq" id="WP_212021315.1">
    <property type="nucleotide sequence ID" value="NZ_JAAFYZ010000323.1"/>
</dbReference>
<keyword evidence="1" id="KW-0378">Hydrolase</keyword>
<evidence type="ECO:0000313" key="5">
    <source>
        <dbReference type="Proteomes" id="UP000730482"/>
    </source>
</evidence>
<feature type="compositionally biased region" description="Gly residues" evidence="2">
    <location>
        <begin position="366"/>
        <end position="381"/>
    </location>
</feature>
<evidence type="ECO:0000313" key="4">
    <source>
        <dbReference type="EMBL" id="MBS2554125.1"/>
    </source>
</evidence>
<evidence type="ECO:0000259" key="3">
    <source>
        <dbReference type="Pfam" id="PF00144"/>
    </source>
</evidence>
<dbReference type="SUPFAM" id="SSF56601">
    <property type="entry name" value="beta-lactamase/transpeptidase-like"/>
    <property type="match status" value="1"/>
</dbReference>
<evidence type="ECO:0000256" key="2">
    <source>
        <dbReference type="SAM" id="MobiDB-lite"/>
    </source>
</evidence>
<dbReference type="InterPro" id="IPR001466">
    <property type="entry name" value="Beta-lactam-related"/>
</dbReference>
<dbReference type="PANTHER" id="PTHR43283">
    <property type="entry name" value="BETA-LACTAMASE-RELATED"/>
    <property type="match status" value="1"/>
</dbReference>
<proteinExistence type="predicted"/>
<comment type="caution">
    <text evidence="4">The sequence shown here is derived from an EMBL/GenBank/DDBJ whole genome shotgun (WGS) entry which is preliminary data.</text>
</comment>
<feature type="region of interest" description="Disordered" evidence="2">
    <location>
        <begin position="359"/>
        <end position="387"/>
    </location>
</feature>
<dbReference type="Gene3D" id="3.40.710.10">
    <property type="entry name" value="DD-peptidase/beta-lactamase superfamily"/>
    <property type="match status" value="1"/>
</dbReference>
<keyword evidence="5" id="KW-1185">Reference proteome</keyword>
<organism evidence="4 5">
    <name type="scientific">Catenulispora pinistramenti</name>
    <dbReference type="NCBI Taxonomy" id="2705254"/>
    <lineage>
        <taxon>Bacteria</taxon>
        <taxon>Bacillati</taxon>
        <taxon>Actinomycetota</taxon>
        <taxon>Actinomycetes</taxon>
        <taxon>Catenulisporales</taxon>
        <taxon>Catenulisporaceae</taxon>
        <taxon>Catenulispora</taxon>
    </lineage>
</organism>
<dbReference type="InterPro" id="IPR012338">
    <property type="entry name" value="Beta-lactam/transpept-like"/>
</dbReference>